<dbReference type="Gene3D" id="3.10.350.10">
    <property type="entry name" value="LysM domain"/>
    <property type="match status" value="1"/>
</dbReference>
<evidence type="ECO:0000313" key="3">
    <source>
        <dbReference type="EMBL" id="AAZ44779.1"/>
    </source>
</evidence>
<dbReference type="PROSITE" id="PS51782">
    <property type="entry name" value="LYSM"/>
    <property type="match status" value="1"/>
</dbReference>
<dbReference type="InterPro" id="IPR018392">
    <property type="entry name" value="LysM"/>
</dbReference>
<dbReference type="CDD" id="cd00118">
    <property type="entry name" value="LysM"/>
    <property type="match status" value="1"/>
</dbReference>
<dbReference type="SMART" id="SM00257">
    <property type="entry name" value="LysM"/>
    <property type="match status" value="1"/>
</dbReference>
<gene>
    <name evidence="3" type="ordered locus">Daro_0020</name>
</gene>
<evidence type="ECO:0000259" key="2">
    <source>
        <dbReference type="PROSITE" id="PS51782"/>
    </source>
</evidence>
<dbReference type="InterPro" id="IPR052196">
    <property type="entry name" value="Bact_Kbp"/>
</dbReference>
<dbReference type="InterPro" id="IPR036779">
    <property type="entry name" value="LysM_dom_sf"/>
</dbReference>
<dbReference type="AlphaFoldDB" id="Q47K52"/>
<evidence type="ECO:0000256" key="1">
    <source>
        <dbReference type="SAM" id="SignalP"/>
    </source>
</evidence>
<dbReference type="PANTHER" id="PTHR34700:SF4">
    <property type="entry name" value="PHAGE-LIKE ELEMENT PBSX PROTEIN XKDP"/>
    <property type="match status" value="1"/>
</dbReference>
<dbReference type="SUPFAM" id="SSF54106">
    <property type="entry name" value="LysM domain"/>
    <property type="match status" value="1"/>
</dbReference>
<dbReference type="OrthoDB" id="9765158at2"/>
<sequence>MVRIISALILAVTAVCASAAEPLQLVDNPPDRHIVVKGDTLWGISGKFLKQPWRWPEIWQMNKEQIKNPHWIYPGDVIMLDMSSGTPRLKIGKPVTGQSGKVQPTVYSTPVQQVIPSIPPNAIEPFLSKPLIIETTDQNATVSIVATQEDRMLVGTGDSFYAQGIPDSSIEKWNVFRKGKPLKDPDTGETIAYEAVFLGNARLVKPGEPATLRVTLAKEEMNRGDNLLPAPPPEILTYVPHRPEQEVSAKVLGIYGGVQEGGANSVISISRGKNSGLELGHVVALYRNRVSVSIDEDGRRTSTPVPEERYGLAFVFRVFDRVAYALVVESSKAVIIGDSALNP</sequence>
<dbReference type="PANTHER" id="PTHR34700">
    <property type="entry name" value="POTASSIUM BINDING PROTEIN KBP"/>
    <property type="match status" value="1"/>
</dbReference>
<dbReference type="KEGG" id="dar:Daro_0020"/>
<organism evidence="3">
    <name type="scientific">Dechloromonas aromatica (strain RCB)</name>
    <dbReference type="NCBI Taxonomy" id="159087"/>
    <lineage>
        <taxon>Bacteria</taxon>
        <taxon>Pseudomonadati</taxon>
        <taxon>Pseudomonadota</taxon>
        <taxon>Betaproteobacteria</taxon>
        <taxon>Rhodocyclales</taxon>
        <taxon>Azonexaceae</taxon>
        <taxon>Dechloromonas</taxon>
    </lineage>
</organism>
<reference evidence="3" key="1">
    <citation type="submission" date="2005-08" db="EMBL/GenBank/DDBJ databases">
        <title>Complete sequence of Dechloromonas aromatica RCB.</title>
        <authorList>
            <person name="Salinero K.K."/>
            <person name="Copeland A."/>
            <person name="Lucas S."/>
            <person name="Lapidus A."/>
            <person name="Barry K."/>
            <person name="Detter J.C."/>
            <person name="Glavina T."/>
            <person name="Hammon N."/>
            <person name="Israni S."/>
            <person name="Pitluck S."/>
            <person name="Di Bartolo G."/>
            <person name="Trong S."/>
            <person name="Schmutz J."/>
            <person name="Larimer F."/>
            <person name="Land M."/>
            <person name="Ivanova N."/>
            <person name="Richardson P."/>
        </authorList>
    </citation>
    <scope>NUCLEOTIDE SEQUENCE</scope>
    <source>
        <strain evidence="3">RCB</strain>
    </source>
</reference>
<dbReference type="eggNOG" id="COG1652">
    <property type="taxonomic scope" value="Bacteria"/>
</dbReference>
<accession>Q47K52</accession>
<protein>
    <submittedName>
        <fullName evidence="3">Peptidoglycan-binding LysM</fullName>
    </submittedName>
</protein>
<proteinExistence type="predicted"/>
<feature type="signal peptide" evidence="1">
    <location>
        <begin position="1"/>
        <end position="19"/>
    </location>
</feature>
<feature type="chain" id="PRO_5004233627" evidence="1">
    <location>
        <begin position="20"/>
        <end position="343"/>
    </location>
</feature>
<feature type="domain" description="LysM" evidence="2">
    <location>
        <begin position="31"/>
        <end position="80"/>
    </location>
</feature>
<dbReference type="HOGENOM" id="CLU_050533_0_0_4"/>
<name>Q47K52_DECAR</name>
<dbReference type="STRING" id="159087.Daro_0020"/>
<keyword evidence="1" id="KW-0732">Signal</keyword>
<dbReference type="EMBL" id="CP000089">
    <property type="protein sequence ID" value="AAZ44779.1"/>
    <property type="molecule type" value="Genomic_DNA"/>
</dbReference>
<dbReference type="Pfam" id="PF01476">
    <property type="entry name" value="LysM"/>
    <property type="match status" value="1"/>
</dbReference>